<keyword evidence="3" id="KW-0503">Monooxygenase</keyword>
<keyword evidence="3" id="KW-0560">Oxidoreductase</keyword>
<protein>
    <submittedName>
        <fullName evidence="3">Monooxygenase</fullName>
    </submittedName>
</protein>
<reference evidence="3 4" key="1">
    <citation type="submission" date="2021-01" db="EMBL/GenBank/DDBJ databases">
        <title>Whole genome shotgun sequence of Plantactinospora endophytica NBRC 110450.</title>
        <authorList>
            <person name="Komaki H."/>
            <person name="Tamura T."/>
        </authorList>
    </citation>
    <scope>NUCLEOTIDE SEQUENCE [LARGE SCALE GENOMIC DNA]</scope>
    <source>
        <strain evidence="3 4">NBRC 110450</strain>
    </source>
</reference>
<evidence type="ECO:0000256" key="1">
    <source>
        <dbReference type="SAM" id="MobiDB-lite"/>
    </source>
</evidence>
<evidence type="ECO:0000259" key="2">
    <source>
        <dbReference type="PROSITE" id="PS51725"/>
    </source>
</evidence>
<proteinExistence type="predicted"/>
<dbReference type="SUPFAM" id="SSF54909">
    <property type="entry name" value="Dimeric alpha+beta barrel"/>
    <property type="match status" value="1"/>
</dbReference>
<evidence type="ECO:0000313" key="3">
    <source>
        <dbReference type="EMBL" id="GIG92847.1"/>
    </source>
</evidence>
<dbReference type="Proteomes" id="UP000646749">
    <property type="component" value="Unassembled WGS sequence"/>
</dbReference>
<dbReference type="InterPro" id="IPR011008">
    <property type="entry name" value="Dimeric_a/b-barrel"/>
</dbReference>
<dbReference type="GO" id="GO:0004497">
    <property type="term" value="F:monooxygenase activity"/>
    <property type="evidence" value="ECO:0007669"/>
    <property type="project" value="UniProtKB-KW"/>
</dbReference>
<gene>
    <name evidence="3" type="ORF">Pen02_77830</name>
</gene>
<sequence length="112" mass="11896">MAVVKINAIEVPPDSGPELERRFAARQGAVENSPGFLGFELLRPVAGESRYFVYTKWESEEAYQAWASGPAREAHARGPAGGGSSGEQPRPVATGATLLEFEVVQQAAPTAP</sequence>
<feature type="domain" description="ABM" evidence="2">
    <location>
        <begin position="3"/>
        <end position="93"/>
    </location>
</feature>
<dbReference type="PROSITE" id="PS51725">
    <property type="entry name" value="ABM"/>
    <property type="match status" value="1"/>
</dbReference>
<feature type="region of interest" description="Disordered" evidence="1">
    <location>
        <begin position="66"/>
        <end position="98"/>
    </location>
</feature>
<dbReference type="PANTHER" id="PTHR34474:SF2">
    <property type="entry name" value="SIGNAL TRANSDUCTION PROTEIN TRAP"/>
    <property type="match status" value="1"/>
</dbReference>
<evidence type="ECO:0000313" key="4">
    <source>
        <dbReference type="Proteomes" id="UP000646749"/>
    </source>
</evidence>
<accession>A0ABQ4EDP5</accession>
<comment type="caution">
    <text evidence="3">The sequence shown here is derived from an EMBL/GenBank/DDBJ whole genome shotgun (WGS) entry which is preliminary data.</text>
</comment>
<dbReference type="EMBL" id="BONW01000047">
    <property type="protein sequence ID" value="GIG92847.1"/>
    <property type="molecule type" value="Genomic_DNA"/>
</dbReference>
<dbReference type="PANTHER" id="PTHR34474">
    <property type="entry name" value="SIGNAL TRANSDUCTION PROTEIN TRAP"/>
    <property type="match status" value="1"/>
</dbReference>
<dbReference type="RefSeq" id="WP_203871170.1">
    <property type="nucleotide sequence ID" value="NZ_BONW01000047.1"/>
</dbReference>
<dbReference type="InterPro" id="IPR050404">
    <property type="entry name" value="Heme-degrading_MO"/>
</dbReference>
<keyword evidence="4" id="KW-1185">Reference proteome</keyword>
<dbReference type="Pfam" id="PF03992">
    <property type="entry name" value="ABM"/>
    <property type="match status" value="1"/>
</dbReference>
<organism evidence="3 4">
    <name type="scientific">Plantactinospora endophytica</name>
    <dbReference type="NCBI Taxonomy" id="673535"/>
    <lineage>
        <taxon>Bacteria</taxon>
        <taxon>Bacillati</taxon>
        <taxon>Actinomycetota</taxon>
        <taxon>Actinomycetes</taxon>
        <taxon>Micromonosporales</taxon>
        <taxon>Micromonosporaceae</taxon>
        <taxon>Plantactinospora</taxon>
    </lineage>
</organism>
<dbReference type="InterPro" id="IPR007138">
    <property type="entry name" value="ABM_dom"/>
</dbReference>
<name>A0ABQ4EDP5_9ACTN</name>
<dbReference type="Gene3D" id="3.30.70.100">
    <property type="match status" value="1"/>
</dbReference>